<evidence type="ECO:0000256" key="1">
    <source>
        <dbReference type="SAM" id="Coils"/>
    </source>
</evidence>
<gene>
    <name evidence="3" type="ORF">F8153_04040</name>
</gene>
<evidence type="ECO:0000313" key="3">
    <source>
        <dbReference type="EMBL" id="KAB3531357.1"/>
    </source>
</evidence>
<comment type="caution">
    <text evidence="3">The sequence shown here is derived from an EMBL/GenBank/DDBJ whole genome shotgun (WGS) entry which is preliminary data.</text>
</comment>
<dbReference type="AlphaFoldDB" id="A0A833HPW2"/>
<dbReference type="PANTHER" id="PTHR38032:SF1">
    <property type="entry name" value="RNA-BINDING PROTEIN KHPB N-TERMINAL DOMAIN-CONTAINING PROTEIN"/>
    <property type="match status" value="1"/>
</dbReference>
<dbReference type="OrthoDB" id="9816426at2"/>
<feature type="coiled-coil region" evidence="1">
    <location>
        <begin position="501"/>
        <end position="569"/>
    </location>
</feature>
<accession>A0A833HPW2</accession>
<proteinExistence type="predicted"/>
<sequence length="622" mass="69338">MISVGGDKMARDHQIFEGENYHETLNKALEHLNLKEDQVEVEILEEKKGSLFRKGFTKLKIVPKDNHQTAVTVSEDDLNLQLDKILTTDRNNEENRYFTIDFKEDGIYLTVNHGSNKKAREEVDDILDFIKSKAIEGFDLINITSAINEKQKSFIIAPPQDEKIIDSTAKFEISKNKMEAKILLTEPIGGKFFTLETLKEAINEHGITYGVQYNQLENMVNGKITETFLKIAIGKEPVNGIDGKIAHYFKTSKDYKPILLEDGSVDFKTLDIVSNVNKGQLLAEAIPPTPGVEGYDVFGNVIKPKAGRDFKLRGGKNTVTSADGLKLYSTIEGEALILDGKIVVNEVYTIHNDVDNSTGNITFNGSINVRGNVKAGFTIKAEGNIEVHGVVEGANLYAKGDIILNRGVQGSNQCYLECEGNLFAKYIESANINVHGNVESDCILHSNVYAKGKILVIGKKGLMVGGEIKAGDEIRAKTLGSHMGTQTKLEVGIDPEEKAKYDEVRHLIQETERNMDHLKKTIDLLSRAAKSNQLPKSKEEIFVKSIKTYEFLKDKLQKLKEEELVLETKIQAMDRGKIHISGTIYPGVKVTILNSSRHINDELSHSTLFRKDGDVRIGPYEN</sequence>
<dbReference type="Pfam" id="PF20250">
    <property type="entry name" value="FapA_N"/>
    <property type="match status" value="1"/>
</dbReference>
<feature type="domain" description="RNA-binding protein KhpB N-terminal" evidence="2">
    <location>
        <begin position="15"/>
        <end position="64"/>
    </location>
</feature>
<evidence type="ECO:0000313" key="4">
    <source>
        <dbReference type="Proteomes" id="UP000465601"/>
    </source>
</evidence>
<organism evidence="3 4">
    <name type="scientific">Alkaliphilus serpentinus</name>
    <dbReference type="NCBI Taxonomy" id="1482731"/>
    <lineage>
        <taxon>Bacteria</taxon>
        <taxon>Bacillati</taxon>
        <taxon>Bacillota</taxon>
        <taxon>Clostridia</taxon>
        <taxon>Peptostreptococcales</taxon>
        <taxon>Natronincolaceae</taxon>
        <taxon>Alkaliphilus</taxon>
    </lineage>
</organism>
<dbReference type="SMART" id="SM01245">
    <property type="entry name" value="Jag_N"/>
    <property type="match status" value="1"/>
</dbReference>
<dbReference type="Pfam" id="PF14804">
    <property type="entry name" value="Jag_N"/>
    <property type="match status" value="1"/>
</dbReference>
<dbReference type="PANTHER" id="PTHR38032">
    <property type="entry name" value="POLYMERASE-RELATED"/>
    <property type="match status" value="1"/>
</dbReference>
<dbReference type="InterPro" id="IPR046866">
    <property type="entry name" value="FapA_N"/>
</dbReference>
<keyword evidence="4" id="KW-1185">Reference proteome</keyword>
<dbReference type="Pfam" id="PF03961">
    <property type="entry name" value="FapA"/>
    <property type="match status" value="1"/>
</dbReference>
<name>A0A833HPW2_9FIRM</name>
<protein>
    <submittedName>
        <fullName evidence="3">FapA family protein</fullName>
    </submittedName>
</protein>
<evidence type="ECO:0000259" key="2">
    <source>
        <dbReference type="SMART" id="SM01245"/>
    </source>
</evidence>
<dbReference type="Proteomes" id="UP000465601">
    <property type="component" value="Unassembled WGS sequence"/>
</dbReference>
<dbReference type="InterPro" id="IPR046865">
    <property type="entry name" value="FapA_b_solenoid"/>
</dbReference>
<dbReference type="InterPro" id="IPR005646">
    <property type="entry name" value="FapA"/>
</dbReference>
<dbReference type="InterPro" id="IPR038247">
    <property type="entry name" value="Jag_N_dom_sf"/>
</dbReference>
<reference evidence="3 4" key="1">
    <citation type="submission" date="2019-10" db="EMBL/GenBank/DDBJ databases">
        <title>Alkaliphilus serpentinus sp. nov. and Alkaliphilus pronyensis sp. nov., two novel anaerobic alkaliphilic species isolated from the serpentinized-hosted hydrothermal field of the Prony Bay (New Caledonia).</title>
        <authorList>
            <person name="Postec A."/>
        </authorList>
    </citation>
    <scope>NUCLEOTIDE SEQUENCE [LARGE SCALE GENOMIC DNA]</scope>
    <source>
        <strain evidence="3 4">LacT</strain>
    </source>
</reference>
<dbReference type="Gene3D" id="3.30.30.80">
    <property type="entry name" value="probable RNA-binding protein from clostridium symbiosum atcc 14940"/>
    <property type="match status" value="1"/>
</dbReference>
<dbReference type="InterPro" id="IPR032782">
    <property type="entry name" value="KhpB_N"/>
</dbReference>
<dbReference type="EMBL" id="WBZB01000013">
    <property type="protein sequence ID" value="KAB3531357.1"/>
    <property type="molecule type" value="Genomic_DNA"/>
</dbReference>
<keyword evidence="1" id="KW-0175">Coiled coil</keyword>